<keyword evidence="5" id="KW-0443">Lipid metabolism</keyword>
<dbReference type="Proteomes" id="UP000255265">
    <property type="component" value="Unassembled WGS sequence"/>
</dbReference>
<dbReference type="PANTHER" id="PTHR21624:SF1">
    <property type="entry name" value="ALKYLGLYCEROL MONOOXYGENASE"/>
    <property type="match status" value="1"/>
</dbReference>
<feature type="transmembrane region" description="Helical" evidence="8">
    <location>
        <begin position="86"/>
        <end position="103"/>
    </location>
</feature>
<feature type="domain" description="Fatty acid hydroxylase" evidence="9">
    <location>
        <begin position="89"/>
        <end position="223"/>
    </location>
</feature>
<evidence type="ECO:0000256" key="7">
    <source>
        <dbReference type="SAM" id="MobiDB-lite"/>
    </source>
</evidence>
<dbReference type="EMBL" id="QQAV01000008">
    <property type="protein sequence ID" value="RDI22037.1"/>
    <property type="molecule type" value="Genomic_DNA"/>
</dbReference>
<dbReference type="InterPro" id="IPR051689">
    <property type="entry name" value="Sterol_desaturase/TMEM195"/>
</dbReference>
<keyword evidence="6 8" id="KW-0472">Membrane</keyword>
<evidence type="ECO:0000313" key="11">
    <source>
        <dbReference type="Proteomes" id="UP000255265"/>
    </source>
</evidence>
<dbReference type="GO" id="GO:0012505">
    <property type="term" value="C:endomembrane system"/>
    <property type="evidence" value="ECO:0007669"/>
    <property type="project" value="UniProtKB-SubCell"/>
</dbReference>
<dbReference type="GO" id="GO:0008610">
    <property type="term" value="P:lipid biosynthetic process"/>
    <property type="evidence" value="ECO:0007669"/>
    <property type="project" value="InterPro"/>
</dbReference>
<comment type="caution">
    <text evidence="10">The sequence shown here is derived from an EMBL/GenBank/DDBJ whole genome shotgun (WGS) entry which is preliminary data.</text>
</comment>
<protein>
    <submittedName>
        <fullName evidence="10">Sterol desaturase/sphingolipid hydroxylase (Fatty acid hydroxylase superfamily)</fullName>
    </submittedName>
</protein>
<name>A0A370FC60_9BURK</name>
<evidence type="ECO:0000256" key="6">
    <source>
        <dbReference type="ARBA" id="ARBA00023136"/>
    </source>
</evidence>
<evidence type="ECO:0000313" key="10">
    <source>
        <dbReference type="EMBL" id="RDI22037.1"/>
    </source>
</evidence>
<evidence type="ECO:0000256" key="4">
    <source>
        <dbReference type="ARBA" id="ARBA00023002"/>
    </source>
</evidence>
<dbReference type="GO" id="GO:0050479">
    <property type="term" value="F:glyceryl-ether monooxygenase activity"/>
    <property type="evidence" value="ECO:0007669"/>
    <property type="project" value="TreeGrafter"/>
</dbReference>
<sequence>MPVLLLILKFAVVTVLVASLLEAAVLSWRHTRGLGPAYDWKSAGLSVIDFLVREYPLRWLLPLAFWVGWMDWLYAHRLFTLPLDHWTGWVAAFLLQEFCYYWYHRAAHRVRWFWCTHSIHHSPNDLNLSAAYRFGWTGKLTGVLAFFLLAPLLGAPPRLILLMFTLNLLYQFWIHATWIPRLGPLEWVLNTPSAHRVHHASNLEYLDGNYGGVLIIFDRLFGTYIAEREDVKPRYGLVKPQTSYNLLAIEFDGWRALWRDLRGAKSVDEALGYLWRPPGWRPGGGETTEELRRHAMRASPALTPAPVPRGPTTDAVIAPPLPAP</sequence>
<proteinExistence type="predicted"/>
<dbReference type="AlphaFoldDB" id="A0A370FC60"/>
<comment type="subcellular location">
    <subcellularLocation>
        <location evidence="1">Endomembrane system</location>
        <topology evidence="1">Multi-pass membrane protein</topology>
    </subcellularLocation>
</comment>
<dbReference type="GO" id="GO:0016020">
    <property type="term" value="C:membrane"/>
    <property type="evidence" value="ECO:0007669"/>
    <property type="project" value="GOC"/>
</dbReference>
<dbReference type="RefSeq" id="WP_114803931.1">
    <property type="nucleotide sequence ID" value="NZ_QQAV01000008.1"/>
</dbReference>
<accession>A0A370FC60</accession>
<evidence type="ECO:0000256" key="5">
    <source>
        <dbReference type="ARBA" id="ARBA00023098"/>
    </source>
</evidence>
<evidence type="ECO:0000256" key="1">
    <source>
        <dbReference type="ARBA" id="ARBA00004127"/>
    </source>
</evidence>
<dbReference type="PANTHER" id="PTHR21624">
    <property type="entry name" value="STEROL DESATURASE-RELATED PROTEIN"/>
    <property type="match status" value="1"/>
</dbReference>
<dbReference type="GO" id="GO:0005506">
    <property type="term" value="F:iron ion binding"/>
    <property type="evidence" value="ECO:0007669"/>
    <property type="project" value="InterPro"/>
</dbReference>
<dbReference type="GO" id="GO:0006643">
    <property type="term" value="P:membrane lipid metabolic process"/>
    <property type="evidence" value="ECO:0007669"/>
    <property type="project" value="TreeGrafter"/>
</dbReference>
<dbReference type="InterPro" id="IPR006694">
    <property type="entry name" value="Fatty_acid_hydroxylase"/>
</dbReference>
<evidence type="ECO:0000256" key="2">
    <source>
        <dbReference type="ARBA" id="ARBA00022692"/>
    </source>
</evidence>
<keyword evidence="2 8" id="KW-0812">Transmembrane</keyword>
<evidence type="ECO:0000259" key="9">
    <source>
        <dbReference type="Pfam" id="PF04116"/>
    </source>
</evidence>
<feature type="region of interest" description="Disordered" evidence="7">
    <location>
        <begin position="296"/>
        <end position="324"/>
    </location>
</feature>
<feature type="transmembrane region" description="Helical" evidence="8">
    <location>
        <begin position="55"/>
        <end position="74"/>
    </location>
</feature>
<organism evidence="10 11">
    <name type="scientific">Pseudacidovorax intermedius</name>
    <dbReference type="NCBI Taxonomy" id="433924"/>
    <lineage>
        <taxon>Bacteria</taxon>
        <taxon>Pseudomonadati</taxon>
        <taxon>Pseudomonadota</taxon>
        <taxon>Betaproteobacteria</taxon>
        <taxon>Burkholderiales</taxon>
        <taxon>Comamonadaceae</taxon>
        <taxon>Pseudacidovorax</taxon>
    </lineage>
</organism>
<keyword evidence="4" id="KW-0560">Oxidoreductase</keyword>
<keyword evidence="11" id="KW-1185">Reference proteome</keyword>
<evidence type="ECO:0000256" key="8">
    <source>
        <dbReference type="SAM" id="Phobius"/>
    </source>
</evidence>
<reference evidence="10 11" key="1">
    <citation type="submission" date="2018-07" db="EMBL/GenBank/DDBJ databases">
        <title>Genomic Encyclopedia of Type Strains, Phase IV (KMG-IV): sequencing the most valuable type-strain genomes for metagenomic binning, comparative biology and taxonomic classification.</title>
        <authorList>
            <person name="Goeker M."/>
        </authorList>
    </citation>
    <scope>NUCLEOTIDE SEQUENCE [LARGE SCALE GENOMIC DNA]</scope>
    <source>
        <strain evidence="10 11">DSM 21352</strain>
    </source>
</reference>
<dbReference type="STRING" id="433924.NS331_09310"/>
<dbReference type="OrthoDB" id="9770329at2"/>
<evidence type="ECO:0000256" key="3">
    <source>
        <dbReference type="ARBA" id="ARBA00022989"/>
    </source>
</evidence>
<feature type="transmembrane region" description="Helical" evidence="8">
    <location>
        <begin position="134"/>
        <end position="153"/>
    </location>
</feature>
<keyword evidence="3 8" id="KW-1133">Transmembrane helix</keyword>
<dbReference type="Pfam" id="PF04116">
    <property type="entry name" value="FA_hydroxylase"/>
    <property type="match status" value="1"/>
</dbReference>
<gene>
    <name evidence="10" type="ORF">DFR41_108161</name>
</gene>